<protein>
    <recommendedName>
        <fullName evidence="2">Rab3GAP catalytic subunit conserved domain-containing protein</fullName>
    </recommendedName>
</protein>
<comment type="caution">
    <text evidence="3">The sequence shown here is derived from an EMBL/GenBank/DDBJ whole genome shotgun (WGS) entry which is preliminary data.</text>
</comment>
<dbReference type="PANTHER" id="PTHR21422">
    <property type="entry name" value="RAB3 GTPASE-ACTIVATING PROTEIN CATALYTIC SUBUNIT"/>
    <property type="match status" value="1"/>
</dbReference>
<organism evidence="3 4">
    <name type="scientific">Acacia crassicarpa</name>
    <name type="common">northern wattle</name>
    <dbReference type="NCBI Taxonomy" id="499986"/>
    <lineage>
        <taxon>Eukaryota</taxon>
        <taxon>Viridiplantae</taxon>
        <taxon>Streptophyta</taxon>
        <taxon>Embryophyta</taxon>
        <taxon>Tracheophyta</taxon>
        <taxon>Spermatophyta</taxon>
        <taxon>Magnoliopsida</taxon>
        <taxon>eudicotyledons</taxon>
        <taxon>Gunneridae</taxon>
        <taxon>Pentapetalae</taxon>
        <taxon>rosids</taxon>
        <taxon>fabids</taxon>
        <taxon>Fabales</taxon>
        <taxon>Fabaceae</taxon>
        <taxon>Caesalpinioideae</taxon>
        <taxon>mimosoid clade</taxon>
        <taxon>Acacieae</taxon>
        <taxon>Acacia</taxon>
    </lineage>
</organism>
<evidence type="ECO:0000259" key="2">
    <source>
        <dbReference type="Pfam" id="PF13890"/>
    </source>
</evidence>
<accession>A0AAE1JWP5</accession>
<dbReference type="AlphaFoldDB" id="A0AAE1JWP5"/>
<feature type="compositionally biased region" description="Basic and acidic residues" evidence="1">
    <location>
        <begin position="26"/>
        <end position="40"/>
    </location>
</feature>
<evidence type="ECO:0000313" key="4">
    <source>
        <dbReference type="Proteomes" id="UP001293593"/>
    </source>
</evidence>
<evidence type="ECO:0000313" key="3">
    <source>
        <dbReference type="EMBL" id="KAK4275444.1"/>
    </source>
</evidence>
<name>A0AAE1JWP5_9FABA</name>
<dbReference type="Pfam" id="PF13890">
    <property type="entry name" value="Rab3-GTPase_cat"/>
    <property type="match status" value="1"/>
</dbReference>
<feature type="compositionally biased region" description="Basic and acidic residues" evidence="1">
    <location>
        <begin position="48"/>
        <end position="61"/>
    </location>
</feature>
<feature type="domain" description="Rab3GAP catalytic subunit conserved" evidence="2">
    <location>
        <begin position="381"/>
        <end position="533"/>
    </location>
</feature>
<gene>
    <name evidence="3" type="ORF">QN277_018526</name>
</gene>
<dbReference type="PANTHER" id="PTHR21422:SF10">
    <property type="entry name" value="RAB3 GTPASE-ACTIVATING PROTEIN CATALYTIC SUBUNIT"/>
    <property type="match status" value="1"/>
</dbReference>
<feature type="region of interest" description="Disordered" evidence="1">
    <location>
        <begin position="26"/>
        <end position="61"/>
    </location>
</feature>
<reference evidence="3" key="1">
    <citation type="submission" date="2023-10" db="EMBL/GenBank/DDBJ databases">
        <title>Chromosome-level genome of the transformable northern wattle, Acacia crassicarpa.</title>
        <authorList>
            <person name="Massaro I."/>
            <person name="Sinha N.R."/>
            <person name="Poethig S."/>
            <person name="Leichty A.R."/>
        </authorList>
    </citation>
    <scope>NUCLEOTIDE SEQUENCE</scope>
    <source>
        <strain evidence="3">Acra3RX</strain>
        <tissue evidence="3">Leaf</tissue>
    </source>
</reference>
<dbReference type="GO" id="GO:0005096">
    <property type="term" value="F:GTPase activator activity"/>
    <property type="evidence" value="ECO:0007669"/>
    <property type="project" value="InterPro"/>
</dbReference>
<dbReference type="Proteomes" id="UP001293593">
    <property type="component" value="Unassembled WGS sequence"/>
</dbReference>
<dbReference type="InterPro" id="IPR045700">
    <property type="entry name" value="Rab3GAP1"/>
</dbReference>
<dbReference type="EMBL" id="JAWXYG010000004">
    <property type="protein sequence ID" value="KAK4275444.1"/>
    <property type="molecule type" value="Genomic_DNA"/>
</dbReference>
<evidence type="ECO:0000256" key="1">
    <source>
        <dbReference type="SAM" id="MobiDB-lite"/>
    </source>
</evidence>
<dbReference type="InterPro" id="IPR026147">
    <property type="entry name" value="Rab3GAP1_conserved"/>
</dbReference>
<feature type="compositionally biased region" description="Polar residues" evidence="1">
    <location>
        <begin position="471"/>
        <end position="487"/>
    </location>
</feature>
<sequence length="701" mass="79241">MVELSFVSKARSAFHSAAAKAERVLVDLKSERGPDKESPDRLTGNPEDEAHQKEGDSKLDSELRHMKWRPAYRGIKQDWQDRIKNIRIRRKEVEEMDELRVRDITMDVPFYEENLYNKKKYDLETKVSEAVPTVEILTAATIDPVCPSSVINDSIPPSSVLKQLALAVEAGRKTKSMEDFIASTGGSSPVHDRAGLRLSAVKALILREKEDKLNLSDDEKVFCLINALFDPEEKFFKRKINYGSEETDLSSFSRDIHGAPLESLVVKLAEVIGNFKDLREMALFWCRFVVELRKLWSEEQDLPRIPLDEIPDLKSCLLYQQLQVINCCISRKRHRVVATESMNSMLLKASSNIDELADYSDNITSSPIRYARLSTGDFAVRLGADCPAGDLMLLETGEPVYSPVTQGGPLLTEDLIDETEESVLQTRSFGAACSQLLSDMQAFKAANPGCIMEDFVRWYSPPDWNEREPSTEAQESLDGSDSLSNRGSLSLRMQKEGNLWREYWEAAEPVPAAKQAPLFDEDLAVEGILNALEDIRPSELFEQLFISLLGLGFAIAEPVLSGNSDFSKVFSDCKEYIIITCQGNNWSEKIDDLFQVYESVEAMLLNPEEVLRMMKQTKEPTIITGELKDRFKKLSLKFGGKDRFLRRAIPKDKINNEENPIRQSFSNFFDSKTSLFSKKPKPAVTCAADNPPCLESDWTFL</sequence>
<keyword evidence="4" id="KW-1185">Reference proteome</keyword>
<proteinExistence type="predicted"/>
<feature type="region of interest" description="Disordered" evidence="1">
    <location>
        <begin position="463"/>
        <end position="487"/>
    </location>
</feature>